<dbReference type="EMBL" id="REGW02000010">
    <property type="protein sequence ID" value="KAE8290578.1"/>
    <property type="molecule type" value="Genomic_DNA"/>
</dbReference>
<organism evidence="8 9">
    <name type="scientific">Larimichthys crocea</name>
    <name type="common">Large yellow croaker</name>
    <name type="synonym">Pseudosciaena crocea</name>
    <dbReference type="NCBI Taxonomy" id="215358"/>
    <lineage>
        <taxon>Eukaryota</taxon>
        <taxon>Metazoa</taxon>
        <taxon>Chordata</taxon>
        <taxon>Craniata</taxon>
        <taxon>Vertebrata</taxon>
        <taxon>Euteleostomi</taxon>
        <taxon>Actinopterygii</taxon>
        <taxon>Neopterygii</taxon>
        <taxon>Teleostei</taxon>
        <taxon>Neoteleostei</taxon>
        <taxon>Acanthomorphata</taxon>
        <taxon>Eupercaria</taxon>
        <taxon>Sciaenidae</taxon>
        <taxon>Larimichthys</taxon>
    </lineage>
</organism>
<comment type="caution">
    <text evidence="8">The sequence shown here is derived from an EMBL/GenBank/DDBJ whole genome shotgun (WGS) entry which is preliminary data.</text>
</comment>
<evidence type="ECO:0000256" key="6">
    <source>
        <dbReference type="SAM" id="SignalP"/>
    </source>
</evidence>
<evidence type="ECO:0000313" key="8">
    <source>
        <dbReference type="EMBL" id="KAE8290578.1"/>
    </source>
</evidence>
<keyword evidence="2 6" id="KW-0732">Signal</keyword>
<accession>A0A6G0IGA7</accession>
<keyword evidence="5" id="KW-0812">Transmembrane</keyword>
<keyword evidence="4" id="KW-0325">Glycoprotein</keyword>
<evidence type="ECO:0000256" key="5">
    <source>
        <dbReference type="SAM" id="Phobius"/>
    </source>
</evidence>
<dbReference type="Gene3D" id="2.60.40.10">
    <property type="entry name" value="Immunoglobulins"/>
    <property type="match status" value="2"/>
</dbReference>
<proteinExistence type="predicted"/>
<reference evidence="8 9" key="1">
    <citation type="submission" date="2019-07" db="EMBL/GenBank/DDBJ databases">
        <title>Chromosome genome assembly for large yellow croaker.</title>
        <authorList>
            <person name="Xiao S."/>
        </authorList>
    </citation>
    <scope>NUCLEOTIDE SEQUENCE [LARGE SCALE GENOMIC DNA]</scope>
    <source>
        <strain evidence="8">JMULYC20181020</strain>
        <tissue evidence="8">Muscle</tissue>
    </source>
</reference>
<evidence type="ECO:0000256" key="4">
    <source>
        <dbReference type="ARBA" id="ARBA00023180"/>
    </source>
</evidence>
<comment type="subcellular location">
    <subcellularLocation>
        <location evidence="1">Membrane</location>
    </subcellularLocation>
</comment>
<dbReference type="InterPro" id="IPR036179">
    <property type="entry name" value="Ig-like_dom_sf"/>
</dbReference>
<feature type="chain" id="PRO_5026244735" description="Immunoglobulin domain-containing protein" evidence="6">
    <location>
        <begin position="21"/>
        <end position="539"/>
    </location>
</feature>
<dbReference type="PANTHER" id="PTHR12080:SF80">
    <property type="entry name" value="IMMUNOGLOBULIN V-SET DOMAIN-CONTAINING PROTEIN"/>
    <property type="match status" value="1"/>
</dbReference>
<feature type="signal peptide" evidence="6">
    <location>
        <begin position="1"/>
        <end position="20"/>
    </location>
</feature>
<keyword evidence="3 5" id="KW-0472">Membrane</keyword>
<keyword evidence="5" id="KW-1133">Transmembrane helix</keyword>
<dbReference type="SMART" id="SM00409">
    <property type="entry name" value="IG"/>
    <property type="match status" value="2"/>
</dbReference>
<feature type="transmembrane region" description="Helical" evidence="5">
    <location>
        <begin position="512"/>
        <end position="531"/>
    </location>
</feature>
<dbReference type="InterPro" id="IPR015631">
    <property type="entry name" value="CD2/SLAM_rcpt"/>
</dbReference>
<evidence type="ECO:0000313" key="9">
    <source>
        <dbReference type="Proteomes" id="UP000424527"/>
    </source>
</evidence>
<evidence type="ECO:0000256" key="2">
    <source>
        <dbReference type="ARBA" id="ARBA00022729"/>
    </source>
</evidence>
<dbReference type="Proteomes" id="UP000424527">
    <property type="component" value="Unassembled WGS sequence"/>
</dbReference>
<gene>
    <name evidence="8" type="ORF">D5F01_LYC10164</name>
</gene>
<protein>
    <recommendedName>
        <fullName evidence="7">Immunoglobulin domain-containing protein</fullName>
    </recommendedName>
</protein>
<dbReference type="GO" id="GO:0016020">
    <property type="term" value="C:membrane"/>
    <property type="evidence" value="ECO:0007669"/>
    <property type="project" value="UniProtKB-SubCell"/>
</dbReference>
<evidence type="ECO:0000256" key="3">
    <source>
        <dbReference type="ARBA" id="ARBA00023136"/>
    </source>
</evidence>
<dbReference type="InterPro" id="IPR003599">
    <property type="entry name" value="Ig_sub"/>
</dbReference>
<feature type="domain" description="Immunoglobulin" evidence="7">
    <location>
        <begin position="21"/>
        <end position="116"/>
    </location>
</feature>
<dbReference type="Pfam" id="PF07686">
    <property type="entry name" value="V-set"/>
    <property type="match status" value="1"/>
</dbReference>
<dbReference type="InterPro" id="IPR013106">
    <property type="entry name" value="Ig_V-set"/>
</dbReference>
<dbReference type="PANTHER" id="PTHR12080">
    <property type="entry name" value="SIGNALING LYMPHOCYTIC ACTIVATION MOLECULE"/>
    <property type="match status" value="1"/>
</dbReference>
<name>A0A6G0IGA7_LARCR</name>
<keyword evidence="9" id="KW-1185">Reference proteome</keyword>
<feature type="domain" description="Immunoglobulin" evidence="7">
    <location>
        <begin position="311"/>
        <end position="407"/>
    </location>
</feature>
<dbReference type="InterPro" id="IPR013783">
    <property type="entry name" value="Ig-like_fold"/>
</dbReference>
<dbReference type="SUPFAM" id="SSF48726">
    <property type="entry name" value="Immunoglobulin"/>
    <property type="match status" value="2"/>
</dbReference>
<evidence type="ECO:0000259" key="7">
    <source>
        <dbReference type="SMART" id="SM00409"/>
    </source>
</evidence>
<sequence length="539" mass="58399">MSIFVILGLLVCIEAPGSSAVTPVFVKKGDDLLLNVTEDVPQRFFVFVWIFKETVLVTVSHQGELLVSDAYTGRVEFPLKKFSVKLKNLQEADSGVYTAQAIGEVQQTLKYNVIVQAPVSPVGLTVDSVSSSSDSCNLTVTCSTQDSHISSTLRCDTQTCSQEGGERSEVTTSGASLHVYLVNDSIICNHSNQVSWTTNMMNIQDFCPQHVAPVSPVGLTVDSVSSSSDSCNLTVTCSTQDSHISSTLRCDTQTCSQEGGERSEVTTSGASLHVYLVNDSIICNHSNQVSWTKNMRNIQNFCPQHAGSSAVTPVFVKKGDDLLLNVTEDVPEDFVVVVWKFRENILATFSPDSKTKVSGAYTGRVETSVKKFFVKLKNLQEADSGVYTARVVAQEEQTLDEYNVTVQAPVSPVGLTVDSVSSSSDSCNLTVTCSAQDSHISSTLRCDTQTCSQEGGERSEVTTSGASLHVYLVNDSIICNHSNQVSWTENMTNIQDFCPQHAGISVCLVKTVVFSVGLIIMVSAVITVHIMEKLKKKKL</sequence>
<dbReference type="AlphaFoldDB" id="A0A6G0IGA7"/>
<evidence type="ECO:0000256" key="1">
    <source>
        <dbReference type="ARBA" id="ARBA00004370"/>
    </source>
</evidence>